<evidence type="ECO:0000313" key="1">
    <source>
        <dbReference type="EMBL" id="KAK5804560.1"/>
    </source>
</evidence>
<accession>A0ABR0NT95</accession>
<comment type="caution">
    <text evidence="1">The sequence shown here is derived from an EMBL/GenBank/DDBJ whole genome shotgun (WGS) entry which is preliminary data.</text>
</comment>
<dbReference type="EMBL" id="JARKNE010000009">
    <property type="protein sequence ID" value="KAK5804560.1"/>
    <property type="molecule type" value="Genomic_DNA"/>
</dbReference>
<proteinExistence type="predicted"/>
<keyword evidence="2" id="KW-1185">Reference proteome</keyword>
<evidence type="ECO:0000313" key="2">
    <source>
        <dbReference type="Proteomes" id="UP001358586"/>
    </source>
</evidence>
<dbReference type="Proteomes" id="UP001358586">
    <property type="component" value="Chromosome 9"/>
</dbReference>
<organism evidence="1 2">
    <name type="scientific">Gossypium arboreum</name>
    <name type="common">Tree cotton</name>
    <name type="synonym">Gossypium nanking</name>
    <dbReference type="NCBI Taxonomy" id="29729"/>
    <lineage>
        <taxon>Eukaryota</taxon>
        <taxon>Viridiplantae</taxon>
        <taxon>Streptophyta</taxon>
        <taxon>Embryophyta</taxon>
        <taxon>Tracheophyta</taxon>
        <taxon>Spermatophyta</taxon>
        <taxon>Magnoliopsida</taxon>
        <taxon>eudicotyledons</taxon>
        <taxon>Gunneridae</taxon>
        <taxon>Pentapetalae</taxon>
        <taxon>rosids</taxon>
        <taxon>malvids</taxon>
        <taxon>Malvales</taxon>
        <taxon>Malvaceae</taxon>
        <taxon>Malvoideae</taxon>
        <taxon>Gossypium</taxon>
    </lineage>
</organism>
<protein>
    <submittedName>
        <fullName evidence="1">Uncharacterized protein</fullName>
    </submittedName>
</protein>
<sequence>MARALLFSGLQLNAAKNELFSAGISEKGIGNYQKSYWFSACYAGILQLIEVVIYNIQAYWCRQVLLPKGVLKKISHICSSFVISEEQLGVEIRNCSLFGISHANGDGLLAKVKESVQA</sequence>
<name>A0ABR0NT95_GOSAR</name>
<reference evidence="1 2" key="1">
    <citation type="submission" date="2023-03" db="EMBL/GenBank/DDBJ databases">
        <title>WGS of Gossypium arboreum.</title>
        <authorList>
            <person name="Yu D."/>
        </authorList>
    </citation>
    <scope>NUCLEOTIDE SEQUENCE [LARGE SCALE GENOMIC DNA]</scope>
    <source>
        <tissue evidence="1">Leaf</tissue>
    </source>
</reference>
<gene>
    <name evidence="1" type="ORF">PVK06_032211</name>
</gene>